<gene>
    <name evidence="2" type="ORF">Rsub_05372</name>
</gene>
<dbReference type="STRING" id="307507.A0A2V0NY78"/>
<dbReference type="InterPro" id="IPR029058">
    <property type="entry name" value="AB_hydrolase_fold"/>
</dbReference>
<dbReference type="Gene3D" id="3.40.50.1820">
    <property type="entry name" value="alpha/beta hydrolase"/>
    <property type="match status" value="2"/>
</dbReference>
<feature type="region of interest" description="Disordered" evidence="1">
    <location>
        <begin position="20"/>
        <end position="52"/>
    </location>
</feature>
<protein>
    <recommendedName>
        <fullName evidence="4">Serine aminopeptidase S33 domain-containing protein</fullName>
    </recommendedName>
</protein>
<keyword evidence="3" id="KW-1185">Reference proteome</keyword>
<feature type="compositionally biased region" description="Pro residues" evidence="1">
    <location>
        <begin position="24"/>
        <end position="36"/>
    </location>
</feature>
<dbReference type="InParanoid" id="A0A2V0NY78"/>
<dbReference type="OrthoDB" id="9988524at2759"/>
<dbReference type="SUPFAM" id="SSF53474">
    <property type="entry name" value="alpha/beta-Hydrolases"/>
    <property type="match status" value="1"/>
</dbReference>
<dbReference type="PANTHER" id="PTHR42886">
    <property type="entry name" value="RE40534P-RELATED"/>
    <property type="match status" value="1"/>
</dbReference>
<evidence type="ECO:0000313" key="3">
    <source>
        <dbReference type="Proteomes" id="UP000247498"/>
    </source>
</evidence>
<evidence type="ECO:0000313" key="2">
    <source>
        <dbReference type="EMBL" id="GBF92289.1"/>
    </source>
</evidence>
<name>A0A2V0NY78_9CHLO</name>
<comment type="caution">
    <text evidence="2">The sequence shown here is derived from an EMBL/GenBank/DDBJ whole genome shotgun (WGS) entry which is preliminary data.</text>
</comment>
<dbReference type="PANTHER" id="PTHR42886:SF53">
    <property type="entry name" value="ALPHA_BETA-HYDROLASES SUPERFAMILY PROTEIN"/>
    <property type="match status" value="1"/>
</dbReference>
<sequence length="262" mass="27404">MQERRIEFANARGELLVGTLREPSCPPALAPRPPAAGGPQSSSSGDGGSSSGGGAAPALAILCHGYMSDRNSELLLRIAGALAREGVATLRFDFSGNGESEGRFRYGGYRSEARDIAAARAAVAGEVVNLAARCDVRGGVERRLGAAVLQRLSESGAVELRGRCRARGEFGWTLTRDDLEDRLSTDVAAAAAAIPPGVRVLTAHGTDDADVPVSEARLIASLVPSHELLVIEGGDHLFSGYAEQMALLPRVAEFVLGACRRE</sequence>
<organism evidence="2 3">
    <name type="scientific">Raphidocelis subcapitata</name>
    <dbReference type="NCBI Taxonomy" id="307507"/>
    <lineage>
        <taxon>Eukaryota</taxon>
        <taxon>Viridiplantae</taxon>
        <taxon>Chlorophyta</taxon>
        <taxon>core chlorophytes</taxon>
        <taxon>Chlorophyceae</taxon>
        <taxon>CS clade</taxon>
        <taxon>Sphaeropleales</taxon>
        <taxon>Selenastraceae</taxon>
        <taxon>Raphidocelis</taxon>
    </lineage>
</organism>
<dbReference type="Proteomes" id="UP000247498">
    <property type="component" value="Unassembled WGS sequence"/>
</dbReference>
<reference evidence="2 3" key="1">
    <citation type="journal article" date="2018" name="Sci. Rep.">
        <title>Raphidocelis subcapitata (=Pseudokirchneriella subcapitata) provides an insight into genome evolution and environmental adaptations in the Sphaeropleales.</title>
        <authorList>
            <person name="Suzuki S."/>
            <person name="Yamaguchi H."/>
            <person name="Nakajima N."/>
            <person name="Kawachi M."/>
        </authorList>
    </citation>
    <scope>NUCLEOTIDE SEQUENCE [LARGE SCALE GENOMIC DNA]</scope>
    <source>
        <strain evidence="2 3">NIES-35</strain>
    </source>
</reference>
<proteinExistence type="predicted"/>
<evidence type="ECO:0000256" key="1">
    <source>
        <dbReference type="SAM" id="MobiDB-lite"/>
    </source>
</evidence>
<evidence type="ECO:0008006" key="4">
    <source>
        <dbReference type="Google" id="ProtNLM"/>
    </source>
</evidence>
<dbReference type="EMBL" id="BDRX01000030">
    <property type="protein sequence ID" value="GBF92289.1"/>
    <property type="molecule type" value="Genomic_DNA"/>
</dbReference>
<accession>A0A2V0NY78</accession>
<dbReference type="AlphaFoldDB" id="A0A2V0NY78"/>